<dbReference type="AlphaFoldDB" id="A0A2T4LJM3"/>
<feature type="compositionally biased region" description="Polar residues" evidence="1">
    <location>
        <begin position="34"/>
        <end position="46"/>
    </location>
</feature>
<reference evidence="3 4" key="1">
    <citation type="journal article" date="2016" name="Front. Microbiol.">
        <title>Comprehensive Phylogenetic Analysis of Bovine Non-aureus Staphylococci Species Based on Whole-Genome Sequencing.</title>
        <authorList>
            <person name="Naushad S."/>
            <person name="Barkema H.W."/>
            <person name="Luby C."/>
            <person name="Condas L.A."/>
            <person name="Nobrega D.B."/>
            <person name="Carson D.A."/>
            <person name="De Buck J."/>
        </authorList>
    </citation>
    <scope>NUCLEOTIDE SEQUENCE [LARGE SCALE GENOMIC DNA]</scope>
    <source>
        <strain evidence="3 4">SNUC 3829</strain>
    </source>
</reference>
<dbReference type="InterPro" id="IPR045155">
    <property type="entry name" value="Beta-lactam_cat"/>
</dbReference>
<feature type="domain" description="Beta-lactamase class A catalytic" evidence="2">
    <location>
        <begin position="2"/>
        <end position="85"/>
    </location>
</feature>
<dbReference type="Gene3D" id="3.40.710.10">
    <property type="entry name" value="DD-peptidase/beta-lactamase superfamily"/>
    <property type="match status" value="1"/>
</dbReference>
<evidence type="ECO:0000256" key="1">
    <source>
        <dbReference type="SAM" id="MobiDB-lite"/>
    </source>
</evidence>
<sequence length="91" mass="10333">MEQLGGLDQLSSRLQALGDTTTNPQRYEPELNNYEPQRTADTSTPRATDHNLQKLLTKDAVAPQQRKCLQKIMFNDKTGESIIKKGVLNRY</sequence>
<evidence type="ECO:0000259" key="2">
    <source>
        <dbReference type="Pfam" id="PF13354"/>
    </source>
</evidence>
<dbReference type="GO" id="GO:0046677">
    <property type="term" value="P:response to antibiotic"/>
    <property type="evidence" value="ECO:0007669"/>
    <property type="project" value="InterPro"/>
</dbReference>
<feature type="region of interest" description="Disordered" evidence="1">
    <location>
        <begin position="1"/>
        <end position="47"/>
    </location>
</feature>
<dbReference type="PANTHER" id="PTHR35333">
    <property type="entry name" value="BETA-LACTAMASE"/>
    <property type="match status" value="1"/>
</dbReference>
<dbReference type="EMBL" id="PYZR01000667">
    <property type="protein sequence ID" value="PTF50791.1"/>
    <property type="molecule type" value="Genomic_DNA"/>
</dbReference>
<comment type="caution">
    <text evidence="3">The sequence shown here is derived from an EMBL/GenBank/DDBJ whole genome shotgun (WGS) entry which is preliminary data.</text>
</comment>
<dbReference type="InterPro" id="IPR012338">
    <property type="entry name" value="Beta-lactam/transpept-like"/>
</dbReference>
<name>A0A2T4LJM3_9STAP</name>
<feature type="compositionally biased region" description="Polar residues" evidence="1">
    <location>
        <begin position="9"/>
        <end position="25"/>
    </location>
</feature>
<dbReference type="Pfam" id="PF13354">
    <property type="entry name" value="Beta-lactamase2"/>
    <property type="match status" value="1"/>
</dbReference>
<dbReference type="SUPFAM" id="SSF56601">
    <property type="entry name" value="beta-lactamase/transpeptidase-like"/>
    <property type="match status" value="1"/>
</dbReference>
<evidence type="ECO:0000313" key="4">
    <source>
        <dbReference type="Proteomes" id="UP000241208"/>
    </source>
</evidence>
<gene>
    <name evidence="3" type="ORF">BUY34_15280</name>
</gene>
<proteinExistence type="predicted"/>
<dbReference type="GO" id="GO:0008800">
    <property type="term" value="F:beta-lactamase activity"/>
    <property type="evidence" value="ECO:0007669"/>
    <property type="project" value="InterPro"/>
</dbReference>
<organism evidence="3 4">
    <name type="scientific">Staphylococcus cohnii</name>
    <dbReference type="NCBI Taxonomy" id="29382"/>
    <lineage>
        <taxon>Bacteria</taxon>
        <taxon>Bacillati</taxon>
        <taxon>Bacillota</taxon>
        <taxon>Bacilli</taxon>
        <taxon>Bacillales</taxon>
        <taxon>Staphylococcaceae</taxon>
        <taxon>Staphylococcus</taxon>
        <taxon>Staphylococcus cohnii species complex</taxon>
    </lineage>
</organism>
<accession>A0A2T4LJM3</accession>
<dbReference type="Proteomes" id="UP000241208">
    <property type="component" value="Unassembled WGS sequence"/>
</dbReference>
<evidence type="ECO:0000313" key="3">
    <source>
        <dbReference type="EMBL" id="PTF50791.1"/>
    </source>
</evidence>
<dbReference type="PANTHER" id="PTHR35333:SF3">
    <property type="entry name" value="BETA-LACTAMASE-TYPE TRANSPEPTIDASE FOLD CONTAINING PROTEIN"/>
    <property type="match status" value="1"/>
</dbReference>
<dbReference type="PRINTS" id="PR00118">
    <property type="entry name" value="BLACTAMASEA"/>
</dbReference>
<protein>
    <recommendedName>
        <fullName evidence="2">Beta-lactamase class A catalytic domain-containing protein</fullName>
    </recommendedName>
</protein>
<dbReference type="InterPro" id="IPR000871">
    <property type="entry name" value="Beta-lactam_class-A"/>
</dbReference>
<dbReference type="GO" id="GO:0030655">
    <property type="term" value="P:beta-lactam antibiotic catabolic process"/>
    <property type="evidence" value="ECO:0007669"/>
    <property type="project" value="InterPro"/>
</dbReference>